<reference evidence="2" key="1">
    <citation type="submission" date="2015-04" db="UniProtKB">
        <authorList>
            <consortium name="EnsemblPlants"/>
        </authorList>
    </citation>
    <scope>IDENTIFICATION</scope>
</reference>
<dbReference type="AlphaFoldDB" id="A0A0E0F3Q4"/>
<proteinExistence type="predicted"/>
<dbReference type="Gramene" id="OMERI11G05790.1">
    <property type="protein sequence ID" value="OMERI11G05790.1"/>
    <property type="gene ID" value="OMERI11G05790"/>
</dbReference>
<sequence length="79" mass="8333">MSSIAPRHATTTAAAGQGRYVGRGCNATPPTPQAVNPIDEVSGTMTMSKNVCLSNVIGVTMVAKLRANNYFMFVTSRGR</sequence>
<evidence type="ECO:0000313" key="3">
    <source>
        <dbReference type="Proteomes" id="UP000008021"/>
    </source>
</evidence>
<feature type="region of interest" description="Disordered" evidence="1">
    <location>
        <begin position="1"/>
        <end position="34"/>
    </location>
</feature>
<dbReference type="Proteomes" id="UP000008021">
    <property type="component" value="Chromosome 11"/>
</dbReference>
<reference evidence="2" key="2">
    <citation type="submission" date="2018-05" db="EMBL/GenBank/DDBJ databases">
        <title>OmerRS3 (Oryza meridionalis Reference Sequence Version 3).</title>
        <authorList>
            <person name="Zhang J."/>
            <person name="Kudrna D."/>
            <person name="Lee S."/>
            <person name="Talag J."/>
            <person name="Welchert J."/>
            <person name="Wing R.A."/>
        </authorList>
    </citation>
    <scope>NUCLEOTIDE SEQUENCE [LARGE SCALE GENOMIC DNA]</scope>
    <source>
        <strain evidence="2">cv. OR44</strain>
    </source>
</reference>
<evidence type="ECO:0000313" key="2">
    <source>
        <dbReference type="EnsemblPlants" id="OMERI11G05790.1"/>
    </source>
</evidence>
<dbReference type="EnsemblPlants" id="OMERI11G05790.1">
    <property type="protein sequence ID" value="OMERI11G05790.1"/>
    <property type="gene ID" value="OMERI11G05790"/>
</dbReference>
<organism evidence="2">
    <name type="scientific">Oryza meridionalis</name>
    <dbReference type="NCBI Taxonomy" id="40149"/>
    <lineage>
        <taxon>Eukaryota</taxon>
        <taxon>Viridiplantae</taxon>
        <taxon>Streptophyta</taxon>
        <taxon>Embryophyta</taxon>
        <taxon>Tracheophyta</taxon>
        <taxon>Spermatophyta</taxon>
        <taxon>Magnoliopsida</taxon>
        <taxon>Liliopsida</taxon>
        <taxon>Poales</taxon>
        <taxon>Poaceae</taxon>
        <taxon>BOP clade</taxon>
        <taxon>Oryzoideae</taxon>
        <taxon>Oryzeae</taxon>
        <taxon>Oryzinae</taxon>
        <taxon>Oryza</taxon>
    </lineage>
</organism>
<protein>
    <submittedName>
        <fullName evidence="2">Uncharacterized protein</fullName>
    </submittedName>
</protein>
<dbReference type="HOGENOM" id="CLU_2610079_0_0_1"/>
<keyword evidence="3" id="KW-1185">Reference proteome</keyword>
<evidence type="ECO:0000256" key="1">
    <source>
        <dbReference type="SAM" id="MobiDB-lite"/>
    </source>
</evidence>
<accession>A0A0E0F3Q4</accession>
<name>A0A0E0F3Q4_9ORYZ</name>
<feature type="compositionally biased region" description="Polar residues" evidence="1">
    <location>
        <begin position="1"/>
        <end position="14"/>
    </location>
</feature>